<protein>
    <submittedName>
        <fullName evidence="1">Uncharacterized protein</fullName>
    </submittedName>
</protein>
<organism evidence="1">
    <name type="scientific">Zea mays</name>
    <name type="common">Maize</name>
    <dbReference type="NCBI Taxonomy" id="4577"/>
    <lineage>
        <taxon>Eukaryota</taxon>
        <taxon>Viridiplantae</taxon>
        <taxon>Streptophyta</taxon>
        <taxon>Embryophyta</taxon>
        <taxon>Tracheophyta</taxon>
        <taxon>Spermatophyta</taxon>
        <taxon>Magnoliopsida</taxon>
        <taxon>Liliopsida</taxon>
        <taxon>Poales</taxon>
        <taxon>Poaceae</taxon>
        <taxon>PACMAD clade</taxon>
        <taxon>Panicoideae</taxon>
        <taxon>Andropogonodae</taxon>
        <taxon>Andropogoneae</taxon>
        <taxon>Tripsacinae</taxon>
        <taxon>Zea</taxon>
    </lineage>
</organism>
<reference evidence="1" key="2">
    <citation type="submission" date="2012-06" db="EMBL/GenBank/DDBJ databases">
        <authorList>
            <person name="Yu Y."/>
            <person name="Currie J."/>
            <person name="Lomeli R."/>
            <person name="Angelova A."/>
            <person name="Collura K."/>
            <person name="Wissotski M."/>
            <person name="Campos D."/>
            <person name="Kudrna D."/>
            <person name="Golser W."/>
            <person name="Ashely E."/>
            <person name="Descour A."/>
            <person name="Fernandes J."/>
            <person name="Soderlund C."/>
            <person name="Walbot V."/>
        </authorList>
    </citation>
    <scope>NUCLEOTIDE SEQUENCE</scope>
    <source>
        <strain evidence="1">B73</strain>
    </source>
</reference>
<reference evidence="1" key="1">
    <citation type="journal article" date="2009" name="PLoS Genet.">
        <title>Sequencing, mapping, and analysis of 27,455 maize full-length cDNAs.</title>
        <authorList>
            <person name="Soderlund C."/>
            <person name="Descour A."/>
            <person name="Kudrna D."/>
            <person name="Bomhoff M."/>
            <person name="Boyd L."/>
            <person name="Currie J."/>
            <person name="Angelova A."/>
            <person name="Collura K."/>
            <person name="Wissotski M."/>
            <person name="Ashley E."/>
            <person name="Morrow D."/>
            <person name="Fernandes J."/>
            <person name="Walbot V."/>
            <person name="Yu Y."/>
        </authorList>
    </citation>
    <scope>NUCLEOTIDE SEQUENCE</scope>
    <source>
        <strain evidence="1">B73</strain>
    </source>
</reference>
<evidence type="ECO:0000313" key="1">
    <source>
        <dbReference type="EMBL" id="ACR34560.1"/>
    </source>
</evidence>
<name>C4J060_MAIZE</name>
<proteinExistence type="evidence at transcript level"/>
<sequence>MCIACENPNIILDCFSQGNTRKHYRTFVTAKIHTFQKDTCIYSRVQNNIHVQHITSLSALDSFIFFSRAAQSYSIYCSLPSGQLTNMHSMPIPDVQATVSNFDTSH</sequence>
<dbReference type="EMBL" id="BT084207">
    <property type="protein sequence ID" value="ACR34560.1"/>
    <property type="molecule type" value="mRNA"/>
</dbReference>
<accession>C4J060</accession>
<dbReference type="AlphaFoldDB" id="C4J060"/>